<evidence type="ECO:0000313" key="3">
    <source>
        <dbReference type="Proteomes" id="UP000002215"/>
    </source>
</evidence>
<keyword evidence="1" id="KW-0812">Transmembrane</keyword>
<feature type="transmembrane region" description="Helical" evidence="1">
    <location>
        <begin position="188"/>
        <end position="211"/>
    </location>
</feature>
<reference evidence="3" key="1">
    <citation type="submission" date="2009-08" db="EMBL/GenBank/DDBJ databases">
        <title>The complete genome of Chitinophaga pinensis DSM 2588.</title>
        <authorList>
            <consortium name="US DOE Joint Genome Institute (JGI-PGF)"/>
            <person name="Lucas S."/>
            <person name="Copeland A."/>
            <person name="Lapidus A."/>
            <person name="Glavina del Rio T."/>
            <person name="Dalin E."/>
            <person name="Tice H."/>
            <person name="Bruce D."/>
            <person name="Goodwin L."/>
            <person name="Pitluck S."/>
            <person name="Kyrpides N."/>
            <person name="Mavromatis K."/>
            <person name="Ivanova N."/>
            <person name="Mikhailova N."/>
            <person name="Sims D."/>
            <person name="Meinche L."/>
            <person name="Brettin T."/>
            <person name="Detter J.C."/>
            <person name="Han C."/>
            <person name="Larimer F."/>
            <person name="Land M."/>
            <person name="Hauser L."/>
            <person name="Markowitz V."/>
            <person name="Cheng J.-F."/>
            <person name="Hugenholtz P."/>
            <person name="Woyke T."/>
            <person name="Wu D."/>
            <person name="Spring S."/>
            <person name="Klenk H.-P."/>
            <person name="Eisen J.A."/>
        </authorList>
    </citation>
    <scope>NUCLEOTIDE SEQUENCE [LARGE SCALE GENOMIC DNA]</scope>
    <source>
        <strain evidence="3">ATCC 43595 / DSM 2588 / LMG 13176 / NBRC 15968 / NCIMB 11800 / UQM 2034</strain>
    </source>
</reference>
<evidence type="ECO:0000256" key="1">
    <source>
        <dbReference type="SAM" id="Phobius"/>
    </source>
</evidence>
<gene>
    <name evidence="2" type="ordered locus">Cpin_0012</name>
</gene>
<keyword evidence="1" id="KW-0472">Membrane</keyword>
<feature type="transmembrane region" description="Helical" evidence="1">
    <location>
        <begin position="29"/>
        <end position="47"/>
    </location>
</feature>
<proteinExistence type="predicted"/>
<keyword evidence="1" id="KW-1133">Transmembrane helix</keyword>
<organism evidence="2 3">
    <name type="scientific">Chitinophaga pinensis (strain ATCC 43595 / DSM 2588 / LMG 13176 / NBRC 15968 / NCIMB 11800 / UQM 2034)</name>
    <dbReference type="NCBI Taxonomy" id="485918"/>
    <lineage>
        <taxon>Bacteria</taxon>
        <taxon>Pseudomonadati</taxon>
        <taxon>Bacteroidota</taxon>
        <taxon>Chitinophagia</taxon>
        <taxon>Chitinophagales</taxon>
        <taxon>Chitinophagaceae</taxon>
        <taxon>Chitinophaga</taxon>
    </lineage>
</organism>
<dbReference type="KEGG" id="cpi:Cpin_0012"/>
<feature type="transmembrane region" description="Helical" evidence="1">
    <location>
        <begin position="59"/>
        <end position="77"/>
    </location>
</feature>
<feature type="transmembrane region" description="Helical" evidence="1">
    <location>
        <begin position="151"/>
        <end position="176"/>
    </location>
</feature>
<dbReference type="AlphaFoldDB" id="A0A979FYM0"/>
<dbReference type="OrthoDB" id="651023at2"/>
<feature type="transmembrane region" description="Helical" evidence="1">
    <location>
        <begin position="119"/>
        <end position="139"/>
    </location>
</feature>
<accession>A0A979FYM0</accession>
<name>A0A979FYM0_CHIPD</name>
<dbReference type="Proteomes" id="UP000002215">
    <property type="component" value="Chromosome"/>
</dbReference>
<dbReference type="RefSeq" id="WP_012787697.1">
    <property type="nucleotide sequence ID" value="NC_013132.1"/>
</dbReference>
<feature type="transmembrane region" description="Helical" evidence="1">
    <location>
        <begin position="89"/>
        <end position="107"/>
    </location>
</feature>
<dbReference type="EMBL" id="CP001699">
    <property type="protein sequence ID" value="ACU57521.1"/>
    <property type="molecule type" value="Genomic_DNA"/>
</dbReference>
<reference evidence="2 3" key="2">
    <citation type="journal article" date="2010" name="Stand. Genomic Sci.">
        <title>Complete genome sequence of Chitinophaga pinensis type strain (UQM 2034).</title>
        <authorList>
            <person name="Glavina Del Rio T."/>
            <person name="Abt B."/>
            <person name="Spring S."/>
            <person name="Lapidus A."/>
            <person name="Nolan M."/>
            <person name="Tice H."/>
            <person name="Copeland A."/>
            <person name="Cheng J.F."/>
            <person name="Chen F."/>
            <person name="Bruce D."/>
            <person name="Goodwin L."/>
            <person name="Pitluck S."/>
            <person name="Ivanova N."/>
            <person name="Mavromatis K."/>
            <person name="Mikhailova N."/>
            <person name="Pati A."/>
            <person name="Chen A."/>
            <person name="Palaniappan K."/>
            <person name="Land M."/>
            <person name="Hauser L."/>
            <person name="Chang Y.J."/>
            <person name="Jeffries C.D."/>
            <person name="Chain P."/>
            <person name="Saunders E."/>
            <person name="Detter J.C."/>
            <person name="Brettin T."/>
            <person name="Rohde M."/>
            <person name="Goker M."/>
            <person name="Bristow J."/>
            <person name="Eisen J.A."/>
            <person name="Markowitz V."/>
            <person name="Hugenholtz P."/>
            <person name="Kyrpides N.C."/>
            <person name="Klenk H.P."/>
            <person name="Lucas S."/>
        </authorList>
    </citation>
    <scope>NUCLEOTIDE SEQUENCE [LARGE SCALE GENOMIC DNA]</scope>
    <source>
        <strain evidence="3">ATCC 43595 / DSM 2588 / LMG 13176 / NBRC 15968 / NCIMB 11800 / UQM 2034</strain>
    </source>
</reference>
<protein>
    <submittedName>
        <fullName evidence="2">Uncharacterized protein</fullName>
    </submittedName>
</protein>
<evidence type="ECO:0000313" key="2">
    <source>
        <dbReference type="EMBL" id="ACU57521.1"/>
    </source>
</evidence>
<sequence>MTLDLFQYFQLLSLLVAIICYKGLSHCRIVLFIPLLLLTNIVEIVGTNYRLLGWTRSDFIYNWYILMSTPLTLYLYGMMLRLRQNEKPIYIIISLLSILFIFINFFFLQGRQQFNNISVILIEILNIVFSCFVLLRLALHGDIQSGMFKDPYSWISAANLLFGLITLVLLGLQQYIRSNNIVIGNTSLYRAILPVVNIILYSSYCVAFVLCRIRINRSLLSSSQ</sequence>